<comment type="caution">
    <text evidence="1">The sequence shown here is derived from an EMBL/GenBank/DDBJ whole genome shotgun (WGS) entry which is preliminary data.</text>
</comment>
<evidence type="ECO:0000313" key="2">
    <source>
        <dbReference type="Proteomes" id="UP000321424"/>
    </source>
</evidence>
<accession>A0A511MC60</accession>
<proteinExistence type="predicted"/>
<organism evidence="1 2">
    <name type="scientific">Nocardia ninae NBRC 108245</name>
    <dbReference type="NCBI Taxonomy" id="1210091"/>
    <lineage>
        <taxon>Bacteria</taxon>
        <taxon>Bacillati</taxon>
        <taxon>Actinomycetota</taxon>
        <taxon>Actinomycetes</taxon>
        <taxon>Mycobacteriales</taxon>
        <taxon>Nocardiaceae</taxon>
        <taxon>Nocardia</taxon>
    </lineage>
</organism>
<dbReference type="Proteomes" id="UP000321424">
    <property type="component" value="Unassembled WGS sequence"/>
</dbReference>
<sequence>MRMSRHEKPREDRYEWERTRGMISAFGEAKTVNQWAADPRCAVKREALRNRLALGWEPAVAITRPKYERPVLEFTHNGHTRTLRGWAEQSGINYHTLYRRITKGNMAFPDALAKGPDGPHFTIPVSAFGETKPLHQWGVDERANCTAQTIGRRIRRGWDPEQAITQEPDSRSTLGTGLPLDAFGRRMGIEDWARLSQIPTGVITQRMDSHGLTLETALRSLGWVPDETDTALPDLVRTPAGELRPGDTIVAVTQDPGTDDLCFTVRRIEIPELAADD</sequence>
<keyword evidence="2" id="KW-1185">Reference proteome</keyword>
<name>A0A511MC60_9NOCA</name>
<evidence type="ECO:0000313" key="1">
    <source>
        <dbReference type="EMBL" id="GEM38253.1"/>
    </source>
</evidence>
<dbReference type="AlphaFoldDB" id="A0A511MC60"/>
<reference evidence="1 2" key="1">
    <citation type="submission" date="2019-07" db="EMBL/GenBank/DDBJ databases">
        <title>Whole genome shotgun sequence of Nocardia ninae NBRC 108245.</title>
        <authorList>
            <person name="Hosoyama A."/>
            <person name="Uohara A."/>
            <person name="Ohji S."/>
            <person name="Ichikawa N."/>
        </authorList>
    </citation>
    <scope>NUCLEOTIDE SEQUENCE [LARGE SCALE GENOMIC DNA]</scope>
    <source>
        <strain evidence="1 2">NBRC 108245</strain>
    </source>
</reference>
<dbReference type="EMBL" id="BJXA01000014">
    <property type="protein sequence ID" value="GEM38253.1"/>
    <property type="molecule type" value="Genomic_DNA"/>
</dbReference>
<protein>
    <submittedName>
        <fullName evidence="1">Uncharacterized protein</fullName>
    </submittedName>
</protein>
<gene>
    <name evidence="1" type="ORF">NN4_27720</name>
</gene>